<organism evidence="1">
    <name type="scientific">Cladocopium goreaui</name>
    <dbReference type="NCBI Taxonomy" id="2562237"/>
    <lineage>
        <taxon>Eukaryota</taxon>
        <taxon>Sar</taxon>
        <taxon>Alveolata</taxon>
        <taxon>Dinophyceae</taxon>
        <taxon>Suessiales</taxon>
        <taxon>Symbiodiniaceae</taxon>
        <taxon>Cladocopium</taxon>
    </lineage>
</organism>
<evidence type="ECO:0000313" key="3">
    <source>
        <dbReference type="Proteomes" id="UP001152797"/>
    </source>
</evidence>
<evidence type="ECO:0000313" key="2">
    <source>
        <dbReference type="EMBL" id="CAL4769648.1"/>
    </source>
</evidence>
<reference evidence="1" key="1">
    <citation type="submission" date="2022-10" db="EMBL/GenBank/DDBJ databases">
        <authorList>
            <person name="Chen Y."/>
            <person name="Dougan E. K."/>
            <person name="Chan C."/>
            <person name="Rhodes N."/>
            <person name="Thang M."/>
        </authorList>
    </citation>
    <scope>NUCLEOTIDE SEQUENCE</scope>
</reference>
<keyword evidence="3" id="KW-1185">Reference proteome</keyword>
<dbReference type="EMBL" id="CAMXCT020000704">
    <property type="protein sequence ID" value="CAL1135711.1"/>
    <property type="molecule type" value="Genomic_DNA"/>
</dbReference>
<protein>
    <submittedName>
        <fullName evidence="2">EF-hand domain-containing protein</fullName>
    </submittedName>
</protein>
<gene>
    <name evidence="1" type="ORF">C1SCF055_LOCUS10042</name>
</gene>
<evidence type="ECO:0000313" key="1">
    <source>
        <dbReference type="EMBL" id="CAI3982336.1"/>
    </source>
</evidence>
<accession>A0A9P1BZK7</accession>
<dbReference type="AlphaFoldDB" id="A0A9P1BZK7"/>
<name>A0A9P1BZK7_9DINO</name>
<reference evidence="2 3" key="2">
    <citation type="submission" date="2024-05" db="EMBL/GenBank/DDBJ databases">
        <authorList>
            <person name="Chen Y."/>
            <person name="Shah S."/>
            <person name="Dougan E. K."/>
            <person name="Thang M."/>
            <person name="Chan C."/>
        </authorList>
    </citation>
    <scope>NUCLEOTIDE SEQUENCE [LARGE SCALE GENOMIC DNA]</scope>
</reference>
<dbReference type="Proteomes" id="UP001152797">
    <property type="component" value="Unassembled WGS sequence"/>
</dbReference>
<dbReference type="OrthoDB" id="428626at2759"/>
<dbReference type="EMBL" id="CAMXCT010000704">
    <property type="protein sequence ID" value="CAI3982336.1"/>
    <property type="molecule type" value="Genomic_DNA"/>
</dbReference>
<comment type="caution">
    <text evidence="1">The sequence shown here is derived from an EMBL/GenBank/DDBJ whole genome shotgun (WGS) entry which is preliminary data.</text>
</comment>
<dbReference type="EMBL" id="CAMXCT030000704">
    <property type="protein sequence ID" value="CAL4769648.1"/>
    <property type="molecule type" value="Genomic_DNA"/>
</dbReference>
<sequence length="222" mass="24278">MLGHGNSCVKRRLQCWALALYVALCILWRSPPFRRDSDPGAFALPLPGRTGGQEPPEPEHENQFVIDVANELWFAADDLLTAGSFMGDEGWANRGESPATLGAVGIAMRNSAEALLFADWWTVAGELEVAGASGDFYFEEQDFLDMTQALPEEFDRWGPEEASASSSSAQVALRRLSRVMDDLAERVGNGSVAGQALRRSAENWRRCARLLAGQEADAEEQS</sequence>
<proteinExistence type="predicted"/>